<dbReference type="GO" id="GO:0005930">
    <property type="term" value="C:axoneme"/>
    <property type="evidence" value="ECO:0007669"/>
    <property type="project" value="UniProtKB-SubCell"/>
</dbReference>
<evidence type="ECO:0000256" key="5">
    <source>
        <dbReference type="ARBA" id="ARBA00022846"/>
    </source>
</evidence>
<dbReference type="Pfam" id="PF24667">
    <property type="entry name" value="MORN_DRC7"/>
    <property type="match status" value="1"/>
</dbReference>
<organism evidence="13 14">
    <name type="scientific">Boothiomyces macroporosus</name>
    <dbReference type="NCBI Taxonomy" id="261099"/>
    <lineage>
        <taxon>Eukaryota</taxon>
        <taxon>Fungi</taxon>
        <taxon>Fungi incertae sedis</taxon>
        <taxon>Chytridiomycota</taxon>
        <taxon>Chytridiomycota incertae sedis</taxon>
        <taxon>Chytridiomycetes</taxon>
        <taxon>Rhizophydiales</taxon>
        <taxon>Terramycetaceae</taxon>
        <taxon>Boothiomyces</taxon>
    </lineage>
</organism>
<feature type="region of interest" description="Disordered" evidence="10">
    <location>
        <begin position="1"/>
        <end position="48"/>
    </location>
</feature>
<evidence type="ECO:0000256" key="3">
    <source>
        <dbReference type="ARBA" id="ARBA00010738"/>
    </source>
</evidence>
<evidence type="ECO:0000256" key="6">
    <source>
        <dbReference type="ARBA" id="ARBA00023054"/>
    </source>
</evidence>
<evidence type="ECO:0000256" key="2">
    <source>
        <dbReference type="ARBA" id="ARBA00004430"/>
    </source>
</evidence>
<dbReference type="Proteomes" id="UP001210925">
    <property type="component" value="Unassembled WGS sequence"/>
</dbReference>
<dbReference type="InterPro" id="IPR033551">
    <property type="entry name" value="DRC7/lobo"/>
</dbReference>
<evidence type="ECO:0000259" key="11">
    <source>
        <dbReference type="Pfam" id="PF24667"/>
    </source>
</evidence>
<dbReference type="Pfam" id="PF24671">
    <property type="entry name" value="DRC7_C"/>
    <property type="match status" value="1"/>
</dbReference>
<evidence type="ECO:0000256" key="1">
    <source>
        <dbReference type="ARBA" id="ARBA00004230"/>
    </source>
</evidence>
<accession>A0AAD5Y0L3</accession>
<dbReference type="InterPro" id="IPR056292">
    <property type="entry name" value="DRC7_C"/>
</dbReference>
<dbReference type="SUPFAM" id="SSF54001">
    <property type="entry name" value="Cysteine proteinases"/>
    <property type="match status" value="1"/>
</dbReference>
<sequence>MLAEGVSEQNIIEGEREMTNDENIDEQKNPEVISKENSQEQIPDTVEQHEQQYIDQEEARREKIKQKLLDRSQVPKSYYTNSPRENLILQYTTIRPTKLQFNEIYDYKSCAEFVADFIEYQPLNPSHELPKMLPSPTYTVALQSGNSFDMATLLVSLLIGVGYDAYVVSGYATKAVTLLDQSKANAKELYNLVPEPFRVKKQDETTEEVKANQKYRVKPPKQLKSAFIMKQEAKLKQLRIQEEQRLKDLAMLDPDIEDEDSLRGLRIHAWVLVLPGKREVSEAFFIEPTTGKVHDCEHDQYLGVESVWSASNYWVNMQICYDGLKGISFDLGDNVKWEFVLLDNTVPGLKQNKDGDDAASDDDEEENKINEVVDLPPSWVSNIDIKLDQFELKCPSGGKTIYYKNAKKEIFASFNRPDGMVNRITFYEKDKLYPNMIIEIYANRRDKLLHRVRLNEVVHEFFHAGRSHGLKEHIMVNGKTKEMKFYGSARPDGLVNRTEDVRKVIFLFEDRDDFLWYKSVTYEQVEVDGVMTRGPMIKMTEKFLANPENTLKDIAKKTYFWKEERIRINFHLDPGRIVASLREYRKPAADQKGQILDIIQDFEVDPYQKPMKKQHLFSQLTDLLRTEQQFLQSIKVYERELSDILQLRAAEEQDVSLVVSIYDTLRNETKLPIDDQGGEIHKGDEENQKSVEIDYLSPFLINYENPDNLSKEDMVSIKDACLKSLRERLVEKANIIQGRLDEVTAEYQRRQLAYSRNADSMTVEDTEAYVKFCNEALFKIHILEKRLAKHKESAPERYIELDGRLRSDPRLSAAFGQ</sequence>
<dbReference type="InterPro" id="IPR056291">
    <property type="entry name" value="MORN_DRC7"/>
</dbReference>
<evidence type="ECO:0000256" key="4">
    <source>
        <dbReference type="ARBA" id="ARBA00022490"/>
    </source>
</evidence>
<dbReference type="InterPro" id="IPR038765">
    <property type="entry name" value="Papain-like_cys_pep_sf"/>
</dbReference>
<keyword evidence="4" id="KW-0963">Cytoplasm</keyword>
<evidence type="ECO:0000256" key="8">
    <source>
        <dbReference type="ARBA" id="ARBA00023212"/>
    </source>
</evidence>
<comment type="subcellular location">
    <subcellularLocation>
        <location evidence="1">Cell projection</location>
        <location evidence="1">Cilium</location>
        <location evidence="1">Flagellum</location>
    </subcellularLocation>
    <subcellularLocation>
        <location evidence="2">Cytoplasm</location>
        <location evidence="2">Cytoskeleton</location>
        <location evidence="2">Cilium axoneme</location>
    </subcellularLocation>
</comment>
<feature type="compositionally biased region" description="Basic and acidic residues" evidence="10">
    <location>
        <begin position="13"/>
        <end position="38"/>
    </location>
</feature>
<evidence type="ECO:0008006" key="15">
    <source>
        <dbReference type="Google" id="ProtNLM"/>
    </source>
</evidence>
<keyword evidence="9" id="KW-0966">Cell projection</keyword>
<evidence type="ECO:0000256" key="10">
    <source>
        <dbReference type="SAM" id="MobiDB-lite"/>
    </source>
</evidence>
<evidence type="ECO:0000313" key="13">
    <source>
        <dbReference type="EMBL" id="KAJ3251954.1"/>
    </source>
</evidence>
<evidence type="ECO:0000256" key="7">
    <source>
        <dbReference type="ARBA" id="ARBA00023069"/>
    </source>
</evidence>
<keyword evidence="7" id="KW-0969">Cilium</keyword>
<dbReference type="GO" id="GO:0048870">
    <property type="term" value="P:cell motility"/>
    <property type="evidence" value="ECO:0007669"/>
    <property type="project" value="TreeGrafter"/>
</dbReference>
<keyword evidence="6" id="KW-0175">Coiled coil</keyword>
<dbReference type="PANTHER" id="PTHR35249">
    <property type="entry name" value="DYNEIN REGULATORY COMPLEX SUBUNIT 7"/>
    <property type="match status" value="1"/>
</dbReference>
<reference evidence="13" key="1">
    <citation type="submission" date="2020-05" db="EMBL/GenBank/DDBJ databases">
        <title>Phylogenomic resolution of chytrid fungi.</title>
        <authorList>
            <person name="Stajich J.E."/>
            <person name="Amses K."/>
            <person name="Simmons R."/>
            <person name="Seto K."/>
            <person name="Myers J."/>
            <person name="Bonds A."/>
            <person name="Quandt C.A."/>
            <person name="Barry K."/>
            <person name="Liu P."/>
            <person name="Grigoriev I."/>
            <person name="Longcore J.E."/>
            <person name="James T.Y."/>
        </authorList>
    </citation>
    <scope>NUCLEOTIDE SEQUENCE</scope>
    <source>
        <strain evidence="13">PLAUS21</strain>
    </source>
</reference>
<evidence type="ECO:0000313" key="14">
    <source>
        <dbReference type="Proteomes" id="UP001210925"/>
    </source>
</evidence>
<feature type="domain" description="Dynein regulatory complex subunit 7 MORN" evidence="11">
    <location>
        <begin position="395"/>
        <end position="660"/>
    </location>
</feature>
<feature type="domain" description="Dynein regulatory complex subunit 7 C-terminal" evidence="12">
    <location>
        <begin position="708"/>
        <end position="814"/>
    </location>
</feature>
<dbReference type="AlphaFoldDB" id="A0AAD5Y0L3"/>
<comment type="caution">
    <text evidence="13">The sequence shown here is derived from an EMBL/GenBank/DDBJ whole genome shotgun (WGS) entry which is preliminary data.</text>
</comment>
<proteinExistence type="inferred from homology"/>
<gene>
    <name evidence="13" type="ORF">HK103_001981</name>
</gene>
<comment type="similarity">
    <text evidence="3">Belongs to the DRC7 family.</text>
</comment>
<protein>
    <recommendedName>
        <fullName evidence="15">Coiled-coil domain-containing protein lobo</fullName>
    </recommendedName>
</protein>
<keyword evidence="8" id="KW-0206">Cytoskeleton</keyword>
<dbReference type="PANTHER" id="PTHR35249:SF2">
    <property type="entry name" value="DYNEIN REGULATORY COMPLEX SUBUNIT 7"/>
    <property type="match status" value="1"/>
</dbReference>
<dbReference type="EMBL" id="JADGKB010000160">
    <property type="protein sequence ID" value="KAJ3251954.1"/>
    <property type="molecule type" value="Genomic_DNA"/>
</dbReference>
<keyword evidence="5" id="KW-0282">Flagellum</keyword>
<keyword evidence="14" id="KW-1185">Reference proteome</keyword>
<name>A0AAD5Y0L3_9FUNG</name>
<evidence type="ECO:0000256" key="9">
    <source>
        <dbReference type="ARBA" id="ARBA00023273"/>
    </source>
</evidence>
<dbReference type="GO" id="GO:0031514">
    <property type="term" value="C:motile cilium"/>
    <property type="evidence" value="ECO:0007669"/>
    <property type="project" value="UniProtKB-SubCell"/>
</dbReference>
<evidence type="ECO:0000259" key="12">
    <source>
        <dbReference type="Pfam" id="PF24671"/>
    </source>
</evidence>